<gene>
    <name evidence="1" type="ORF">Vadar_005597</name>
</gene>
<dbReference type="EMBL" id="CM037153">
    <property type="protein sequence ID" value="KAH7856788.1"/>
    <property type="molecule type" value="Genomic_DNA"/>
</dbReference>
<dbReference type="Proteomes" id="UP000828048">
    <property type="component" value="Chromosome 3"/>
</dbReference>
<name>A0ACB7YTK2_9ERIC</name>
<evidence type="ECO:0000313" key="2">
    <source>
        <dbReference type="Proteomes" id="UP000828048"/>
    </source>
</evidence>
<accession>A0ACB7YTK2</accession>
<proteinExistence type="predicted"/>
<reference evidence="1 2" key="1">
    <citation type="journal article" date="2021" name="Hortic Res">
        <title>High-quality reference genome and annotation aids understanding of berry development for evergreen blueberry (Vaccinium darrowii).</title>
        <authorList>
            <person name="Yu J."/>
            <person name="Hulse-Kemp A.M."/>
            <person name="Babiker E."/>
            <person name="Staton M."/>
        </authorList>
    </citation>
    <scope>NUCLEOTIDE SEQUENCE [LARGE SCALE GENOMIC DNA]</scope>
    <source>
        <strain evidence="2">cv. NJ 8807/NJ 8810</strain>
        <tissue evidence="1">Young leaf</tissue>
    </source>
</reference>
<organism evidence="1 2">
    <name type="scientific">Vaccinium darrowii</name>
    <dbReference type="NCBI Taxonomy" id="229202"/>
    <lineage>
        <taxon>Eukaryota</taxon>
        <taxon>Viridiplantae</taxon>
        <taxon>Streptophyta</taxon>
        <taxon>Embryophyta</taxon>
        <taxon>Tracheophyta</taxon>
        <taxon>Spermatophyta</taxon>
        <taxon>Magnoliopsida</taxon>
        <taxon>eudicotyledons</taxon>
        <taxon>Gunneridae</taxon>
        <taxon>Pentapetalae</taxon>
        <taxon>asterids</taxon>
        <taxon>Ericales</taxon>
        <taxon>Ericaceae</taxon>
        <taxon>Vaccinioideae</taxon>
        <taxon>Vaccinieae</taxon>
        <taxon>Vaccinium</taxon>
    </lineage>
</organism>
<keyword evidence="2" id="KW-1185">Reference proteome</keyword>
<protein>
    <submittedName>
        <fullName evidence="1">Uncharacterized protein</fullName>
    </submittedName>
</protein>
<comment type="caution">
    <text evidence="1">The sequence shown here is derived from an EMBL/GenBank/DDBJ whole genome shotgun (WGS) entry which is preliminary data.</text>
</comment>
<sequence length="142" mass="16334">MMKNKPELDEDHHHDLEILKAVAQAWHSHSSSSSTTTKFNAHRINFKSNPSRFKLEATKKAPVKDKRGAHWDFRESLGDSYEIVAVSKRLETGLGLEHQVPAQDDPSMRYKRPKESKNSLRNLFNMSSRRFTEDDIPSDEGD</sequence>
<evidence type="ECO:0000313" key="1">
    <source>
        <dbReference type="EMBL" id="KAH7856788.1"/>
    </source>
</evidence>